<organism evidence="7 8">
    <name type="scientific">Pacificibacter marinus</name>
    <dbReference type="NCBI Taxonomy" id="658057"/>
    <lineage>
        <taxon>Bacteria</taxon>
        <taxon>Pseudomonadati</taxon>
        <taxon>Pseudomonadota</taxon>
        <taxon>Alphaproteobacteria</taxon>
        <taxon>Rhodobacterales</taxon>
        <taxon>Roseobacteraceae</taxon>
        <taxon>Pacificibacter</taxon>
    </lineage>
</organism>
<sequence length="206" mass="21772">MFDGFSLATAITGALTGLSLIVAIGSQNAFVLRQGLRRTHVLPVVLVCALSDAILICTGIFASAWITTIMPAFLPVMRWGGAVFLIVYGGLALRSAIRGGQTLSGEGDKAQSVFAAIMTCLILTWLNPHVYLDTVVLLGAISTEFGSTRGSFALGAVLASVSFFATLGYGARFLAPIFAKEIAWRCLDVLICFIMWAIAATLVFSA</sequence>
<dbReference type="EMBL" id="FWFW01000005">
    <property type="protein sequence ID" value="SLN42476.1"/>
    <property type="molecule type" value="Genomic_DNA"/>
</dbReference>
<evidence type="ECO:0000256" key="5">
    <source>
        <dbReference type="ARBA" id="ARBA00023136"/>
    </source>
</evidence>
<keyword evidence="4 6" id="KW-1133">Transmembrane helix</keyword>
<evidence type="ECO:0000256" key="3">
    <source>
        <dbReference type="ARBA" id="ARBA00022692"/>
    </source>
</evidence>
<dbReference type="GO" id="GO:0015171">
    <property type="term" value="F:amino acid transmembrane transporter activity"/>
    <property type="evidence" value="ECO:0007669"/>
    <property type="project" value="TreeGrafter"/>
</dbReference>
<evidence type="ECO:0000256" key="4">
    <source>
        <dbReference type="ARBA" id="ARBA00022989"/>
    </source>
</evidence>
<evidence type="ECO:0000256" key="6">
    <source>
        <dbReference type="SAM" id="Phobius"/>
    </source>
</evidence>
<protein>
    <submittedName>
        <fullName evidence="7">Arginine exporter protein ArgO</fullName>
    </submittedName>
</protein>
<feature type="transmembrane region" description="Helical" evidence="6">
    <location>
        <begin position="113"/>
        <end position="132"/>
    </location>
</feature>
<reference evidence="7 8" key="1">
    <citation type="submission" date="2017-03" db="EMBL/GenBank/DDBJ databases">
        <authorList>
            <person name="Afonso C.L."/>
            <person name="Miller P.J."/>
            <person name="Scott M.A."/>
            <person name="Spackman E."/>
            <person name="Goraichik I."/>
            <person name="Dimitrov K.M."/>
            <person name="Suarez D.L."/>
            <person name="Swayne D.E."/>
        </authorList>
    </citation>
    <scope>NUCLEOTIDE SEQUENCE [LARGE SCALE GENOMIC DNA]</scope>
    <source>
        <strain evidence="7 8">CECT 7971</strain>
    </source>
</reference>
<dbReference type="OrthoDB" id="5638726at2"/>
<evidence type="ECO:0000256" key="2">
    <source>
        <dbReference type="ARBA" id="ARBA00022475"/>
    </source>
</evidence>
<dbReference type="STRING" id="658057.SAMN04488032_10448"/>
<dbReference type="Proteomes" id="UP000193307">
    <property type="component" value="Unassembled WGS sequence"/>
</dbReference>
<dbReference type="AlphaFoldDB" id="A0A1Y5SPL9"/>
<feature type="transmembrane region" description="Helical" evidence="6">
    <location>
        <begin position="44"/>
        <end position="66"/>
    </location>
</feature>
<gene>
    <name evidence="7" type="primary">argO</name>
    <name evidence="7" type="ORF">PAM7971_02029</name>
</gene>
<name>A0A1Y5SPL9_9RHOB</name>
<keyword evidence="5 6" id="KW-0472">Membrane</keyword>
<feature type="transmembrane region" description="Helical" evidence="6">
    <location>
        <begin position="6"/>
        <end position="32"/>
    </location>
</feature>
<feature type="transmembrane region" description="Helical" evidence="6">
    <location>
        <begin position="182"/>
        <end position="204"/>
    </location>
</feature>
<evidence type="ECO:0000313" key="8">
    <source>
        <dbReference type="Proteomes" id="UP000193307"/>
    </source>
</evidence>
<dbReference type="PANTHER" id="PTHR30086:SF20">
    <property type="entry name" value="ARGININE EXPORTER PROTEIN ARGO-RELATED"/>
    <property type="match status" value="1"/>
</dbReference>
<dbReference type="InterPro" id="IPR001123">
    <property type="entry name" value="LeuE-type"/>
</dbReference>
<evidence type="ECO:0000256" key="1">
    <source>
        <dbReference type="ARBA" id="ARBA00004651"/>
    </source>
</evidence>
<dbReference type="GO" id="GO:0005886">
    <property type="term" value="C:plasma membrane"/>
    <property type="evidence" value="ECO:0007669"/>
    <property type="project" value="UniProtKB-SubCell"/>
</dbReference>
<keyword evidence="3 6" id="KW-0812">Transmembrane</keyword>
<proteinExistence type="predicted"/>
<feature type="transmembrane region" description="Helical" evidence="6">
    <location>
        <begin position="72"/>
        <end position="93"/>
    </location>
</feature>
<dbReference type="Pfam" id="PF01810">
    <property type="entry name" value="LysE"/>
    <property type="match status" value="1"/>
</dbReference>
<comment type="subcellular location">
    <subcellularLocation>
        <location evidence="1">Cell membrane</location>
        <topology evidence="1">Multi-pass membrane protein</topology>
    </subcellularLocation>
</comment>
<evidence type="ECO:0000313" key="7">
    <source>
        <dbReference type="EMBL" id="SLN42476.1"/>
    </source>
</evidence>
<dbReference type="PANTHER" id="PTHR30086">
    <property type="entry name" value="ARGININE EXPORTER PROTEIN ARGO"/>
    <property type="match status" value="1"/>
</dbReference>
<keyword evidence="8" id="KW-1185">Reference proteome</keyword>
<dbReference type="RefSeq" id="WP_085849155.1">
    <property type="nucleotide sequence ID" value="NZ_FNZV01000004.1"/>
</dbReference>
<feature type="transmembrane region" description="Helical" evidence="6">
    <location>
        <begin position="152"/>
        <end position="170"/>
    </location>
</feature>
<keyword evidence="2" id="KW-1003">Cell membrane</keyword>
<accession>A0A1Y5SPL9</accession>